<organism evidence="3 4">
    <name type="scientific">Helianthus annuus</name>
    <name type="common">Common sunflower</name>
    <dbReference type="NCBI Taxonomy" id="4232"/>
    <lineage>
        <taxon>Eukaryota</taxon>
        <taxon>Viridiplantae</taxon>
        <taxon>Streptophyta</taxon>
        <taxon>Embryophyta</taxon>
        <taxon>Tracheophyta</taxon>
        <taxon>Spermatophyta</taxon>
        <taxon>Magnoliopsida</taxon>
        <taxon>eudicotyledons</taxon>
        <taxon>Gunneridae</taxon>
        <taxon>Pentapetalae</taxon>
        <taxon>asterids</taxon>
        <taxon>campanulids</taxon>
        <taxon>Asterales</taxon>
        <taxon>Asteraceae</taxon>
        <taxon>Asteroideae</taxon>
        <taxon>Heliantheae alliance</taxon>
        <taxon>Heliantheae</taxon>
        <taxon>Helianthus</taxon>
    </lineage>
</organism>
<reference evidence="3" key="2">
    <citation type="submission" date="2017-02" db="EMBL/GenBank/DDBJ databases">
        <title>Sunflower complete genome.</title>
        <authorList>
            <person name="Langlade N."/>
            <person name="Munos S."/>
        </authorList>
    </citation>
    <scope>NUCLEOTIDE SEQUENCE [LARGE SCALE GENOMIC DNA]</scope>
    <source>
        <tissue evidence="3">Leaves</tissue>
    </source>
</reference>
<keyword evidence="1" id="KW-1133">Transmembrane helix</keyword>
<dbReference type="EMBL" id="MNCJ02000329">
    <property type="protein sequence ID" value="KAF5769870.1"/>
    <property type="molecule type" value="Genomic_DNA"/>
</dbReference>
<keyword evidence="1" id="KW-0812">Transmembrane</keyword>
<reference evidence="2 4" key="1">
    <citation type="journal article" date="2017" name="Nature">
        <title>The sunflower genome provides insights into oil metabolism, flowering and Asterid evolution.</title>
        <authorList>
            <person name="Badouin H."/>
            <person name="Gouzy J."/>
            <person name="Grassa C.J."/>
            <person name="Murat F."/>
            <person name="Staton S.E."/>
            <person name="Cottret L."/>
            <person name="Lelandais-Briere C."/>
            <person name="Owens G.L."/>
            <person name="Carrere S."/>
            <person name="Mayjonade B."/>
            <person name="Legrand L."/>
            <person name="Gill N."/>
            <person name="Kane N.C."/>
            <person name="Bowers J.E."/>
            <person name="Hubner S."/>
            <person name="Bellec A."/>
            <person name="Berard A."/>
            <person name="Berges H."/>
            <person name="Blanchet N."/>
            <person name="Boniface M.C."/>
            <person name="Brunel D."/>
            <person name="Catrice O."/>
            <person name="Chaidir N."/>
            <person name="Claudel C."/>
            <person name="Donnadieu C."/>
            <person name="Faraut T."/>
            <person name="Fievet G."/>
            <person name="Helmstetter N."/>
            <person name="King M."/>
            <person name="Knapp S.J."/>
            <person name="Lai Z."/>
            <person name="Le Paslier M.C."/>
            <person name="Lippi Y."/>
            <person name="Lorenzon L."/>
            <person name="Mandel J.R."/>
            <person name="Marage G."/>
            <person name="Marchand G."/>
            <person name="Marquand E."/>
            <person name="Bret-Mestries E."/>
            <person name="Morien E."/>
            <person name="Nambeesan S."/>
            <person name="Nguyen T."/>
            <person name="Pegot-Espagnet P."/>
            <person name="Pouilly N."/>
            <person name="Raftis F."/>
            <person name="Sallet E."/>
            <person name="Schiex T."/>
            <person name="Thomas J."/>
            <person name="Vandecasteele C."/>
            <person name="Vares D."/>
            <person name="Vear F."/>
            <person name="Vautrin S."/>
            <person name="Crespi M."/>
            <person name="Mangin B."/>
            <person name="Burke J.M."/>
            <person name="Salse J."/>
            <person name="Munos S."/>
            <person name="Vincourt P."/>
            <person name="Rieseberg L.H."/>
            <person name="Langlade N.B."/>
        </authorList>
    </citation>
    <scope>NUCLEOTIDE SEQUENCE [LARGE SCALE GENOMIC DNA]</scope>
    <source>
        <strain evidence="4">cv. SF193</strain>
        <tissue evidence="2">Leaves</tissue>
    </source>
</reference>
<name>A0A251SIU1_HELAN</name>
<dbReference type="Proteomes" id="UP000215914">
    <property type="component" value="Chromosome 14"/>
</dbReference>
<accession>A0A251SIU1</accession>
<evidence type="ECO:0000313" key="2">
    <source>
        <dbReference type="EMBL" id="KAF5769870.1"/>
    </source>
</evidence>
<evidence type="ECO:0000313" key="3">
    <source>
        <dbReference type="EMBL" id="OTF98766.1"/>
    </source>
</evidence>
<evidence type="ECO:0000313" key="4">
    <source>
        <dbReference type="Proteomes" id="UP000215914"/>
    </source>
</evidence>
<reference evidence="2" key="3">
    <citation type="submission" date="2020-06" db="EMBL/GenBank/DDBJ databases">
        <title>Helianthus annuus Genome sequencing and assembly Release 2.</title>
        <authorList>
            <person name="Gouzy J."/>
            <person name="Langlade N."/>
            <person name="Munos S."/>
        </authorList>
    </citation>
    <scope>NUCLEOTIDE SEQUENCE</scope>
    <source>
        <tissue evidence="2">Leaves</tissue>
    </source>
</reference>
<feature type="transmembrane region" description="Helical" evidence="1">
    <location>
        <begin position="56"/>
        <end position="75"/>
    </location>
</feature>
<dbReference type="InParanoid" id="A0A251SIU1"/>
<evidence type="ECO:0000256" key="1">
    <source>
        <dbReference type="SAM" id="Phobius"/>
    </source>
</evidence>
<proteinExistence type="predicted"/>
<dbReference type="Gramene" id="mRNA:HanXRQr2_Chr14g0653191">
    <property type="protein sequence ID" value="mRNA:HanXRQr2_Chr14g0653191"/>
    <property type="gene ID" value="HanXRQr2_Chr14g0653191"/>
</dbReference>
<keyword evidence="4" id="KW-1185">Reference proteome</keyword>
<dbReference type="AlphaFoldDB" id="A0A251SIU1"/>
<gene>
    <name evidence="3" type="ORF">HannXRQ_Chr14g0449201</name>
    <name evidence="2" type="ORF">HanXRQr2_Chr14g0653191</name>
</gene>
<sequence length="76" mass="9321">MSMRFWCHLLYEEVSVWGPCKNVYPFDYMLNSILFRVMIGYIIRVLGVWFRFNSVWIYLLIFIIFVYILHSCFHIG</sequence>
<keyword evidence="1" id="KW-0472">Membrane</keyword>
<dbReference type="EMBL" id="CM007903">
    <property type="protein sequence ID" value="OTF98766.1"/>
    <property type="molecule type" value="Genomic_DNA"/>
</dbReference>
<protein>
    <submittedName>
        <fullName evidence="3">Uncharacterized protein</fullName>
    </submittedName>
</protein>